<keyword evidence="3" id="KW-1185">Reference proteome</keyword>
<feature type="region of interest" description="Disordered" evidence="1">
    <location>
        <begin position="80"/>
        <end position="193"/>
    </location>
</feature>
<gene>
    <name evidence="2" type="ORF">HPB51_020345</name>
</gene>
<dbReference type="Proteomes" id="UP000821866">
    <property type="component" value="Unassembled WGS sequence"/>
</dbReference>
<proteinExistence type="predicted"/>
<protein>
    <submittedName>
        <fullName evidence="2">Uncharacterized protein</fullName>
    </submittedName>
</protein>
<feature type="compositionally biased region" description="Low complexity" evidence="1">
    <location>
        <begin position="86"/>
        <end position="99"/>
    </location>
</feature>
<organism evidence="2 3">
    <name type="scientific">Rhipicephalus microplus</name>
    <name type="common">Cattle tick</name>
    <name type="synonym">Boophilus microplus</name>
    <dbReference type="NCBI Taxonomy" id="6941"/>
    <lineage>
        <taxon>Eukaryota</taxon>
        <taxon>Metazoa</taxon>
        <taxon>Ecdysozoa</taxon>
        <taxon>Arthropoda</taxon>
        <taxon>Chelicerata</taxon>
        <taxon>Arachnida</taxon>
        <taxon>Acari</taxon>
        <taxon>Parasitiformes</taxon>
        <taxon>Ixodida</taxon>
        <taxon>Ixodoidea</taxon>
        <taxon>Ixodidae</taxon>
        <taxon>Rhipicephalinae</taxon>
        <taxon>Rhipicephalus</taxon>
        <taxon>Boophilus</taxon>
    </lineage>
</organism>
<dbReference type="PANTHER" id="PTHR15545:SF8">
    <property type="entry name" value="SLO-INTERACTING PROTEIN 1"/>
    <property type="match status" value="1"/>
</dbReference>
<evidence type="ECO:0000313" key="2">
    <source>
        <dbReference type="EMBL" id="KAH8026361.1"/>
    </source>
</evidence>
<dbReference type="AlphaFoldDB" id="A0A9J6DWV9"/>
<feature type="compositionally biased region" description="Basic and acidic residues" evidence="1">
    <location>
        <begin position="115"/>
        <end position="124"/>
    </location>
</feature>
<accession>A0A9J6DWV9</accession>
<evidence type="ECO:0000256" key="1">
    <source>
        <dbReference type="SAM" id="MobiDB-lite"/>
    </source>
</evidence>
<reference evidence="2" key="2">
    <citation type="submission" date="2021-09" db="EMBL/GenBank/DDBJ databases">
        <authorList>
            <person name="Jia N."/>
            <person name="Wang J."/>
            <person name="Shi W."/>
            <person name="Du L."/>
            <person name="Sun Y."/>
            <person name="Zhan W."/>
            <person name="Jiang J."/>
            <person name="Wang Q."/>
            <person name="Zhang B."/>
            <person name="Ji P."/>
            <person name="Sakyi L.B."/>
            <person name="Cui X."/>
            <person name="Yuan T."/>
            <person name="Jiang B."/>
            <person name="Yang W."/>
            <person name="Lam T.T.-Y."/>
            <person name="Chang Q."/>
            <person name="Ding S."/>
            <person name="Wang X."/>
            <person name="Zhu J."/>
            <person name="Ruan X."/>
            <person name="Zhao L."/>
            <person name="Wei J."/>
            <person name="Que T."/>
            <person name="Du C."/>
            <person name="Cheng J."/>
            <person name="Dai P."/>
            <person name="Han X."/>
            <person name="Huang E."/>
            <person name="Gao Y."/>
            <person name="Liu J."/>
            <person name="Shao H."/>
            <person name="Ye R."/>
            <person name="Li L."/>
            <person name="Wei W."/>
            <person name="Wang X."/>
            <person name="Wang C."/>
            <person name="Huo Q."/>
            <person name="Li W."/>
            <person name="Guo W."/>
            <person name="Chen H."/>
            <person name="Chen S."/>
            <person name="Zhou L."/>
            <person name="Zhou L."/>
            <person name="Ni X."/>
            <person name="Tian J."/>
            <person name="Zhou Y."/>
            <person name="Sheng Y."/>
            <person name="Liu T."/>
            <person name="Pan Y."/>
            <person name="Xia L."/>
            <person name="Li J."/>
            <person name="Zhao F."/>
            <person name="Cao W."/>
        </authorList>
    </citation>
    <scope>NUCLEOTIDE SEQUENCE</scope>
    <source>
        <strain evidence="2">Rmic-2018</strain>
        <tissue evidence="2">Larvae</tissue>
    </source>
</reference>
<dbReference type="PANTHER" id="PTHR15545">
    <property type="entry name" value="PDZ DOMAIN CONTAINING RING FINGER PROTEIN 3, 4"/>
    <property type="match status" value="1"/>
</dbReference>
<dbReference type="InterPro" id="IPR051971">
    <property type="entry name" value="E3_ubiquitin-PDZ_ligase"/>
</dbReference>
<name>A0A9J6DWV9_RHIMP</name>
<feature type="compositionally biased region" description="Basic and acidic residues" evidence="1">
    <location>
        <begin position="147"/>
        <end position="174"/>
    </location>
</feature>
<comment type="caution">
    <text evidence="2">The sequence shown here is derived from an EMBL/GenBank/DDBJ whole genome shotgun (WGS) entry which is preliminary data.</text>
</comment>
<sequence>MRDSNMQSLTNCESCRCHLDFATSPRRLPKTVSEPACVRRGSAVPDYASLYPTMYTNKQNLQHTMWLQPHLFREALARRNGRVHATKSSSSSALPTPTSTKKDQLVSATTGGGEHGGDETDLKSQWKVKRRADGTRYITRRPARTKLLKEREQKILEERSGLMTDDDNHSELKTGKYWTLDQGGEEEAPREDP</sequence>
<evidence type="ECO:0000313" key="3">
    <source>
        <dbReference type="Proteomes" id="UP000821866"/>
    </source>
</evidence>
<reference evidence="2" key="1">
    <citation type="journal article" date="2020" name="Cell">
        <title>Large-Scale Comparative Analyses of Tick Genomes Elucidate Their Genetic Diversity and Vector Capacities.</title>
        <authorList>
            <consortium name="Tick Genome and Microbiome Consortium (TIGMIC)"/>
            <person name="Jia N."/>
            <person name="Wang J."/>
            <person name="Shi W."/>
            <person name="Du L."/>
            <person name="Sun Y."/>
            <person name="Zhan W."/>
            <person name="Jiang J.F."/>
            <person name="Wang Q."/>
            <person name="Zhang B."/>
            <person name="Ji P."/>
            <person name="Bell-Sakyi L."/>
            <person name="Cui X.M."/>
            <person name="Yuan T.T."/>
            <person name="Jiang B.G."/>
            <person name="Yang W.F."/>
            <person name="Lam T.T."/>
            <person name="Chang Q.C."/>
            <person name="Ding S.J."/>
            <person name="Wang X.J."/>
            <person name="Zhu J.G."/>
            <person name="Ruan X.D."/>
            <person name="Zhao L."/>
            <person name="Wei J.T."/>
            <person name="Ye R.Z."/>
            <person name="Que T.C."/>
            <person name="Du C.H."/>
            <person name="Zhou Y.H."/>
            <person name="Cheng J.X."/>
            <person name="Dai P.F."/>
            <person name="Guo W.B."/>
            <person name="Han X.H."/>
            <person name="Huang E.J."/>
            <person name="Li L.F."/>
            <person name="Wei W."/>
            <person name="Gao Y.C."/>
            <person name="Liu J.Z."/>
            <person name="Shao H.Z."/>
            <person name="Wang X."/>
            <person name="Wang C.C."/>
            <person name="Yang T.C."/>
            <person name="Huo Q.B."/>
            <person name="Li W."/>
            <person name="Chen H.Y."/>
            <person name="Chen S.E."/>
            <person name="Zhou L.G."/>
            <person name="Ni X.B."/>
            <person name="Tian J.H."/>
            <person name="Sheng Y."/>
            <person name="Liu T."/>
            <person name="Pan Y.S."/>
            <person name="Xia L.Y."/>
            <person name="Li J."/>
            <person name="Zhao F."/>
            <person name="Cao W.C."/>
        </authorList>
    </citation>
    <scope>NUCLEOTIDE SEQUENCE</scope>
    <source>
        <strain evidence="2">Rmic-2018</strain>
    </source>
</reference>
<dbReference type="VEuPathDB" id="VectorBase:LOC119164959"/>
<dbReference type="EMBL" id="JABSTU010000007">
    <property type="protein sequence ID" value="KAH8026361.1"/>
    <property type="molecule type" value="Genomic_DNA"/>
</dbReference>
<feature type="compositionally biased region" description="Acidic residues" evidence="1">
    <location>
        <begin position="183"/>
        <end position="193"/>
    </location>
</feature>